<dbReference type="InterPro" id="IPR001387">
    <property type="entry name" value="Cro/C1-type_HTH"/>
</dbReference>
<reference evidence="2 3" key="1">
    <citation type="submission" date="2019-07" db="EMBL/GenBank/DDBJ databases">
        <title>Serratia strains were isolated from fresh produce.</title>
        <authorList>
            <person name="Cho G.-S."/>
            <person name="Stein M."/>
            <person name="Lee W."/>
            <person name="Suh S.H."/>
            <person name="Franz C.M.A.P."/>
        </authorList>
    </citation>
    <scope>NUCLEOTIDE SEQUENCE [LARGE SCALE GENOMIC DNA]</scope>
    <source>
        <strain evidence="2 3">S16</strain>
    </source>
</reference>
<dbReference type="Pfam" id="PF01381">
    <property type="entry name" value="HTH_3"/>
    <property type="match status" value="1"/>
</dbReference>
<name>A0A5C7C4E0_SERMA</name>
<protein>
    <submittedName>
        <fullName evidence="2">Helix-turn-helix transcriptional regulator</fullName>
    </submittedName>
</protein>
<dbReference type="EMBL" id="VOUQ01000017">
    <property type="protein sequence ID" value="TXE27705.1"/>
    <property type="molecule type" value="Genomic_DNA"/>
</dbReference>
<dbReference type="Proteomes" id="UP000321126">
    <property type="component" value="Unassembled WGS sequence"/>
</dbReference>
<dbReference type="AlphaFoldDB" id="A0A5C7C4E0"/>
<dbReference type="InterPro" id="IPR010982">
    <property type="entry name" value="Lambda_DNA-bd_dom_sf"/>
</dbReference>
<feature type="domain" description="HTH cro/C1-type" evidence="1">
    <location>
        <begin position="9"/>
        <end position="63"/>
    </location>
</feature>
<organism evidence="2 3">
    <name type="scientific">Serratia marcescens</name>
    <dbReference type="NCBI Taxonomy" id="615"/>
    <lineage>
        <taxon>Bacteria</taxon>
        <taxon>Pseudomonadati</taxon>
        <taxon>Pseudomonadota</taxon>
        <taxon>Gammaproteobacteria</taxon>
        <taxon>Enterobacterales</taxon>
        <taxon>Yersiniaceae</taxon>
        <taxon>Serratia</taxon>
    </lineage>
</organism>
<evidence type="ECO:0000313" key="3">
    <source>
        <dbReference type="Proteomes" id="UP000321126"/>
    </source>
</evidence>
<dbReference type="Gene3D" id="1.10.260.40">
    <property type="entry name" value="lambda repressor-like DNA-binding domains"/>
    <property type="match status" value="1"/>
</dbReference>
<dbReference type="RefSeq" id="WP_147882581.1">
    <property type="nucleotide sequence ID" value="NZ_VOUQ01000017.1"/>
</dbReference>
<proteinExistence type="predicted"/>
<dbReference type="PROSITE" id="PS50943">
    <property type="entry name" value="HTH_CROC1"/>
    <property type="match status" value="1"/>
</dbReference>
<evidence type="ECO:0000259" key="1">
    <source>
        <dbReference type="PROSITE" id="PS50943"/>
    </source>
</evidence>
<dbReference type="SUPFAM" id="SSF47413">
    <property type="entry name" value="lambda repressor-like DNA-binding domains"/>
    <property type="match status" value="1"/>
</dbReference>
<dbReference type="CDD" id="cd00093">
    <property type="entry name" value="HTH_XRE"/>
    <property type="match status" value="1"/>
</dbReference>
<dbReference type="GO" id="GO:0003677">
    <property type="term" value="F:DNA binding"/>
    <property type="evidence" value="ECO:0007669"/>
    <property type="project" value="InterPro"/>
</dbReference>
<dbReference type="SMART" id="SM00530">
    <property type="entry name" value="HTH_XRE"/>
    <property type="match status" value="1"/>
</dbReference>
<evidence type="ECO:0000313" key="2">
    <source>
        <dbReference type="EMBL" id="TXE27705.1"/>
    </source>
</evidence>
<comment type="caution">
    <text evidence="2">The sequence shown here is derived from an EMBL/GenBank/DDBJ whole genome shotgun (WGS) entry which is preliminary data.</text>
</comment>
<accession>A0A5C7C4E0</accession>
<sequence length="195" mass="21969">MANSIQDRLNEALVARGMTPAELARAVGVSNGYISKLLSGYISQPKKNLSAICTALRIKERWLLTGKGEVEIEDTDDIITYPLIPVYEVFDSEEVDELYSIPCLIENKRNNLKAYRIRESDLFNTELNVVVDKNGNGSGLFLTVYNGNALLSTRFDYVVKVEWIHNTNKAVDNFNFTVLGKVVQLTSIDEDEIWT</sequence>
<gene>
    <name evidence="2" type="ORF">FOT62_22155</name>
</gene>